<accession>A0A221K5T7</accession>
<gene>
    <name evidence="1" type="ORF">SULPSESMR1_04661</name>
</gene>
<evidence type="ECO:0000313" key="1">
    <source>
        <dbReference type="EMBL" id="ASM74359.1"/>
    </source>
</evidence>
<proteinExistence type="predicted"/>
<dbReference type="AlphaFoldDB" id="A0A221K5T7"/>
<geneLocation type="plasmid" evidence="1 2">
    <name>pSMR1-1</name>
</geneLocation>
<name>A0A221K5T7_9RHOB</name>
<dbReference type="EMBL" id="CP022416">
    <property type="protein sequence ID" value="ASM74359.1"/>
    <property type="molecule type" value="Genomic_DNA"/>
</dbReference>
<organism evidence="1 2">
    <name type="scientific">Pseudosulfitobacter pseudonitzschiae</name>
    <dbReference type="NCBI Taxonomy" id="1402135"/>
    <lineage>
        <taxon>Bacteria</taxon>
        <taxon>Pseudomonadati</taxon>
        <taxon>Pseudomonadota</taxon>
        <taxon>Alphaproteobacteria</taxon>
        <taxon>Rhodobacterales</taxon>
        <taxon>Roseobacteraceae</taxon>
        <taxon>Pseudosulfitobacter</taxon>
    </lineage>
</organism>
<keyword evidence="1" id="KW-0614">Plasmid</keyword>
<protein>
    <submittedName>
        <fullName evidence="1">Uncharacterized protein</fullName>
    </submittedName>
</protein>
<dbReference type="RefSeq" id="WP_089422430.1">
    <property type="nucleotide sequence ID" value="NZ_CP022416.1"/>
</dbReference>
<dbReference type="OrthoDB" id="7776561at2"/>
<dbReference type="Proteomes" id="UP000199754">
    <property type="component" value="Plasmid pSMR1-1"/>
</dbReference>
<sequence>MLKPLAASLLLTGPAFGSSDEAWSAFAAEVEDACLVAAGSSISDASAVVDPFGSESYGLAIISGRLANDRVASVICVLDKETREVQIGGELDIAVTLPGLQPLTANDIENAALAGELFCSFEAESETLLLAAGYVASEQPAEAAFKLSSQLMSLSAQGGFDAITAGTAFTGTGGSAKVEVTGQTTEGGESPARPATLTVLPDGGTEIVTEGLWRCGP</sequence>
<reference evidence="1 2" key="1">
    <citation type="submission" date="2017-07" db="EMBL/GenBank/DDBJ databases">
        <title>Genome Sequence of Sulfitobacter pseudonitzschiae Strain SMR1 Isolated from a culture of the Diatom Skeletonema marinoi.</title>
        <authorList>
            <person name="Topel M."/>
            <person name="Pinder M.I.M."/>
            <person name="Johansson O.N."/>
            <person name="Kourtchenko O."/>
            <person name="Godhe A."/>
            <person name="Clarke A.K."/>
        </authorList>
    </citation>
    <scope>NUCLEOTIDE SEQUENCE [LARGE SCALE GENOMIC DNA]</scope>
    <source>
        <strain evidence="1 2">SMR1</strain>
        <plasmid evidence="1 2">pSMR1-1</plasmid>
    </source>
</reference>
<evidence type="ECO:0000313" key="2">
    <source>
        <dbReference type="Proteomes" id="UP000199754"/>
    </source>
</evidence>
<keyword evidence="2" id="KW-1185">Reference proteome</keyword>
<dbReference type="KEGG" id="spse:SULPSESMR1_04661"/>